<comment type="caution">
    <text evidence="1">The sequence shown here is derived from an EMBL/GenBank/DDBJ whole genome shotgun (WGS) entry which is preliminary data.</text>
</comment>
<accession>A0A0K8P7V3</accession>
<evidence type="ECO:0000313" key="1">
    <source>
        <dbReference type="EMBL" id="GAP38275.1"/>
    </source>
</evidence>
<dbReference type="Proteomes" id="UP000037660">
    <property type="component" value="Unassembled WGS sequence"/>
</dbReference>
<proteinExistence type="predicted"/>
<reference evidence="2" key="1">
    <citation type="submission" date="2015-07" db="EMBL/GenBank/DDBJ databases">
        <title>Discovery of a poly(ethylene terephthalate assimilation.</title>
        <authorList>
            <person name="Yoshida S."/>
            <person name="Hiraga K."/>
            <person name="Takehana T."/>
            <person name="Taniguchi I."/>
            <person name="Yamaji H."/>
            <person name="Maeda Y."/>
            <person name="Toyohara K."/>
            <person name="Miyamoto K."/>
            <person name="Kimura Y."/>
            <person name="Oda K."/>
        </authorList>
    </citation>
    <scope>NUCLEOTIDE SEQUENCE [LARGE SCALE GENOMIC DNA]</scope>
    <source>
        <strain evidence="2">NBRC 110686 / TISTR 2288 / 201-F6</strain>
    </source>
</reference>
<evidence type="ECO:0000313" key="2">
    <source>
        <dbReference type="Proteomes" id="UP000037660"/>
    </source>
</evidence>
<name>A0A0K8P7V3_PISS1</name>
<dbReference type="AlphaFoldDB" id="A0A0K8P7V3"/>
<keyword evidence="2" id="KW-1185">Reference proteome</keyword>
<reference evidence="1 2" key="2">
    <citation type="journal article" date="2016" name="Science">
        <title>A bacterium that degrades and assimilates poly(ethylene terephthalate).</title>
        <authorList>
            <person name="Yoshida S."/>
            <person name="Hiraga K."/>
            <person name="Takehana T."/>
            <person name="Taniguchi I."/>
            <person name="Yamaji H."/>
            <person name="Maeda Y."/>
            <person name="Toyohara K."/>
            <person name="Miyamoto K."/>
            <person name="Kimura Y."/>
            <person name="Oda K."/>
        </authorList>
    </citation>
    <scope>NUCLEOTIDE SEQUENCE [LARGE SCALE GENOMIC DNA]</scope>
    <source>
        <strain evidence="2">NBRC 110686 / TISTR 2288 / 201-F6</strain>
    </source>
</reference>
<protein>
    <submittedName>
        <fullName evidence="1">Uncharacterized protein</fullName>
    </submittedName>
</protein>
<dbReference type="EMBL" id="BBYR01000069">
    <property type="protein sequence ID" value="GAP38275.1"/>
    <property type="molecule type" value="Genomic_DNA"/>
</dbReference>
<organism evidence="1 2">
    <name type="scientific">Piscinibacter sakaiensis</name>
    <name type="common">Ideonella sakaiensis</name>
    <dbReference type="NCBI Taxonomy" id="1547922"/>
    <lineage>
        <taxon>Bacteria</taxon>
        <taxon>Pseudomonadati</taxon>
        <taxon>Pseudomonadota</taxon>
        <taxon>Betaproteobacteria</taxon>
        <taxon>Burkholderiales</taxon>
        <taxon>Sphaerotilaceae</taxon>
        <taxon>Piscinibacter</taxon>
    </lineage>
</organism>
<sequence length="1020" mass="112620">MRGDRAGVAQRDLEVQHIAFGRRRAADRRDRGAVVGDREADHRRVGQAVRVADRVGEVDRAVEVRVRREAQRAVRQQRDHAFGDDDLVVRVERLAVHRDHAQFRLRVVRVEVVRPRVEEEGVARKGAEAVVDRVRRVVARVDLDRDLALVGLVAVADGVAERHRAVVARRRVEGQRLVVVDRHGADRHGRRARVEQGHRHAGLDRLAIDLADRQRVVLGVAVVGEHRQRDRGVFRRHGPVVGGHGGVVQAGHLDRQRGRRGQAARVTDGVGEDVGARVARAQRLGRVGRGVGVAAVGRQVQHAPGAGQRLAHAALGAAEAHRADGQRVVLRVGVGARALDHALLRRHDQRRVLVGAADVGVRLRRVVDAADGDRDGRGRAAALAVGDGVGEAVAALVVGVRRVQRVAGLRVDRDAAVRRLGDRGDRQRVAIDVAVVAQHRHHDRHVLGRVDRVVACHRRIVHRRHRDRDLGRHRRQAVGDRVGEVDRAVVVRCRREQQLLAAVLDHELHGPQRRVRAVDDRHRRATLGDRAAVDRDDPQHVTVGVLVVGQHVDELRRVFRRDRGVVRRHRGVADRRDVDRQRVRRGVEQAARVLHRESEVGIGRAVLVLAAEEDELAGREVGGRDDLAGRDGHAVQRQRAARRQRVDAHRAQRVAGVRVGEAEVGRLDHVGDVFLRGAHRVGAGRWRRVVDRRDVDVDRRDVGPALAVVHDHGELVRAVVVRVRHVGPAAVRLDGDRAVLRIRIAGVGEGVVVDVGRADQAADRGVLGRRGLVVRAVRDVVRVRVGDRDAVRAVRHGAGDRRVVDRVHEDRHRGLRRGAAGVVGDEELDVAGVAVEVRRRHEDQVGGLRRRDRGTGRDRRAVALGQHAAGRHLHDRVADDHAVTVAAGELDREDRVLVDGQRVRVGHRAETDRAIRARPDALAVDDHRLHDAGLGRAFADAADPQALAQCRTTAAARRGGLQVVQVGRHRRRLLGRQLHDAVLRRQDHVALDDVVADLQRPHLAVGPPDHRLAPQAGDFS</sequence>
<gene>
    <name evidence="1" type="ORF">ISF6_4469</name>
</gene>